<feature type="region of interest" description="Disordered" evidence="4">
    <location>
        <begin position="1"/>
        <end position="89"/>
    </location>
</feature>
<feature type="domain" description="DDB1- and CUL4-associated factor 12 beta-propeller" evidence="5">
    <location>
        <begin position="612"/>
        <end position="669"/>
    </location>
</feature>
<dbReference type="AlphaFoldDB" id="A0A507C3E8"/>
<keyword evidence="2" id="KW-0677">Repeat</keyword>
<feature type="domain" description="DDB1- and CUL4-associated factor 12 beta-propeller" evidence="5">
    <location>
        <begin position="214"/>
        <end position="288"/>
    </location>
</feature>
<sequence length="669" mass="72300">MVANTSHNHHITSRPTRSSPRRRIPSNPIVSGSAGGSSPPTLHSHAALPYARRHSSASRAGSPPLPSSTFAFGSTSASNQDLTARSPSSAQDIVLDISDRVNDEDIEDVGTVYPYRRGSAAALVSGLLNKLPSLLQSATASRNAMWDYDGENPAAPKPGPSQPVHEGPLSLYLRSRETQSQTINRPTASSAKISWREPPSGLIDQVDAYTARRVPHLLLEREFDVSGLDKVFAAAWLSDSEVVMGTKCDRMFVLDTDLMKKIEIPTVHHTGMMNNVKVLSPSSSISSVSGSMSMIQQQLSNSNDENNNILNGQPVATPAINCCGIHAIAINPSKTLLAVGSGNPTAAIDVYQLPSFTPLVTLLGHSDMVFSVAWVSDNVLISGSRDMSVKSWTIPLESIYGPPPTITFAPNGQTILPFFPVIHPTLSRKEHRGKVRDLKHNPQQNQAATLSTDGFVKIWDASVLTPISSVPLYHTQETVCLAADTKRNLYAVGSQSHISLIDPRVGSLVHVLDSCDETWGVRSISMERDMVTVGGGLGRISFYDLRAQRYMDIGPSPSTRSIIMRPPRSSLRQPSSLASAGGMPQSLEDYSQTGIYLSRLVSQDVPRHVSFLQTGTGYLSRDLTWQSHFQGVEVRNAVYALCYDPSGARLFASGGPLQLNLAGCYAAIW</sequence>
<dbReference type="InterPro" id="IPR036322">
    <property type="entry name" value="WD40_repeat_dom_sf"/>
</dbReference>
<evidence type="ECO:0000256" key="1">
    <source>
        <dbReference type="ARBA" id="ARBA00022574"/>
    </source>
</evidence>
<feature type="compositionally biased region" description="Low complexity" evidence="4">
    <location>
        <begin position="67"/>
        <end position="78"/>
    </location>
</feature>
<protein>
    <recommendedName>
        <fullName evidence="5">DDB1- and CUL4-associated factor 12 beta-propeller domain-containing protein</fullName>
    </recommendedName>
</protein>
<dbReference type="GeneID" id="42005963"/>
<dbReference type="PANTHER" id="PTHR44019">
    <property type="entry name" value="WD REPEAT-CONTAINING PROTEIN 55"/>
    <property type="match status" value="1"/>
</dbReference>
<keyword evidence="1 3" id="KW-0853">WD repeat</keyword>
<feature type="repeat" description="WD" evidence="3">
    <location>
        <begin position="362"/>
        <end position="394"/>
    </location>
</feature>
<evidence type="ECO:0000256" key="3">
    <source>
        <dbReference type="PROSITE-ProRule" id="PRU00221"/>
    </source>
</evidence>
<dbReference type="InterPro" id="IPR050505">
    <property type="entry name" value="WDR55/POC1"/>
</dbReference>
<evidence type="ECO:0000256" key="2">
    <source>
        <dbReference type="ARBA" id="ARBA00022737"/>
    </source>
</evidence>
<feature type="domain" description="DDB1- and CUL4-associated factor 12 beta-propeller" evidence="5">
    <location>
        <begin position="313"/>
        <end position="557"/>
    </location>
</feature>
<dbReference type="InterPro" id="IPR015943">
    <property type="entry name" value="WD40/YVTN_repeat-like_dom_sf"/>
</dbReference>
<accession>A0A507C3E8</accession>
<feature type="compositionally biased region" description="Low complexity" evidence="4">
    <location>
        <begin position="565"/>
        <end position="580"/>
    </location>
</feature>
<dbReference type="OrthoDB" id="10251741at2759"/>
<comment type="caution">
    <text evidence="6">The sequence shown here is derived from an EMBL/GenBank/DDBJ whole genome shotgun (WGS) entry which is preliminary data.</text>
</comment>
<keyword evidence="7" id="KW-1185">Reference proteome</keyword>
<dbReference type="EMBL" id="QEAO01000035">
    <property type="protein sequence ID" value="TPX32075.1"/>
    <property type="molecule type" value="Genomic_DNA"/>
</dbReference>
<evidence type="ECO:0000259" key="5">
    <source>
        <dbReference type="Pfam" id="PF23760"/>
    </source>
</evidence>
<feature type="region of interest" description="Disordered" evidence="4">
    <location>
        <begin position="147"/>
        <end position="167"/>
    </location>
</feature>
<dbReference type="STRING" id="1806994.A0A507C3E8"/>
<feature type="region of interest" description="Disordered" evidence="4">
    <location>
        <begin position="558"/>
        <end position="585"/>
    </location>
</feature>
<evidence type="ECO:0000256" key="4">
    <source>
        <dbReference type="SAM" id="MobiDB-lite"/>
    </source>
</evidence>
<dbReference type="PROSITE" id="PS50294">
    <property type="entry name" value="WD_REPEATS_REGION"/>
    <property type="match status" value="2"/>
</dbReference>
<evidence type="ECO:0000313" key="7">
    <source>
        <dbReference type="Proteomes" id="UP000319731"/>
    </source>
</evidence>
<name>A0A507C3E8_9FUNG</name>
<dbReference type="SUPFAM" id="SSF50978">
    <property type="entry name" value="WD40 repeat-like"/>
    <property type="match status" value="1"/>
</dbReference>
<proteinExistence type="predicted"/>
<organism evidence="6 7">
    <name type="scientific">Synchytrium microbalum</name>
    <dbReference type="NCBI Taxonomy" id="1806994"/>
    <lineage>
        <taxon>Eukaryota</taxon>
        <taxon>Fungi</taxon>
        <taxon>Fungi incertae sedis</taxon>
        <taxon>Chytridiomycota</taxon>
        <taxon>Chytridiomycota incertae sedis</taxon>
        <taxon>Chytridiomycetes</taxon>
        <taxon>Synchytriales</taxon>
        <taxon>Synchytriaceae</taxon>
        <taxon>Synchytrium</taxon>
    </lineage>
</organism>
<feature type="repeat" description="WD" evidence="3">
    <location>
        <begin position="428"/>
        <end position="469"/>
    </location>
</feature>
<reference evidence="6 7" key="1">
    <citation type="journal article" date="2019" name="Sci. Rep.">
        <title>Comparative genomics of chytrid fungi reveal insights into the obligate biotrophic and pathogenic lifestyle of Synchytrium endobioticum.</title>
        <authorList>
            <person name="van de Vossenberg B.T.L.H."/>
            <person name="Warris S."/>
            <person name="Nguyen H.D.T."/>
            <person name="van Gent-Pelzer M.P.E."/>
            <person name="Joly D.L."/>
            <person name="van de Geest H.C."/>
            <person name="Bonants P.J.M."/>
            <person name="Smith D.S."/>
            <person name="Levesque C.A."/>
            <person name="van der Lee T.A.J."/>
        </authorList>
    </citation>
    <scope>NUCLEOTIDE SEQUENCE [LARGE SCALE GENOMIC DNA]</scope>
    <source>
        <strain evidence="6 7">JEL517</strain>
    </source>
</reference>
<evidence type="ECO:0000313" key="6">
    <source>
        <dbReference type="EMBL" id="TPX32075.1"/>
    </source>
</evidence>
<dbReference type="InterPro" id="IPR056151">
    <property type="entry name" value="Beta-prop_DCAF12"/>
</dbReference>
<dbReference type="Gene3D" id="2.130.10.10">
    <property type="entry name" value="YVTN repeat-like/Quinoprotein amine dehydrogenase"/>
    <property type="match status" value="2"/>
</dbReference>
<dbReference type="PANTHER" id="PTHR44019:SF8">
    <property type="entry name" value="POC1 CENTRIOLAR PROTEIN HOMOLOG"/>
    <property type="match status" value="1"/>
</dbReference>
<dbReference type="InterPro" id="IPR001680">
    <property type="entry name" value="WD40_rpt"/>
</dbReference>
<gene>
    <name evidence="6" type="ORF">SmJEL517_g04738</name>
</gene>
<dbReference type="SMART" id="SM00320">
    <property type="entry name" value="WD40"/>
    <property type="match status" value="4"/>
</dbReference>
<dbReference type="Proteomes" id="UP000319731">
    <property type="component" value="Unassembled WGS sequence"/>
</dbReference>
<dbReference type="RefSeq" id="XP_031023349.1">
    <property type="nucleotide sequence ID" value="XM_031170666.1"/>
</dbReference>
<dbReference type="Pfam" id="PF23760">
    <property type="entry name" value="Beta-prop_DCAF12"/>
    <property type="match status" value="3"/>
</dbReference>
<feature type="compositionally biased region" description="Polar residues" evidence="4">
    <location>
        <begin position="79"/>
        <end position="89"/>
    </location>
</feature>
<dbReference type="PROSITE" id="PS50082">
    <property type="entry name" value="WD_REPEATS_2"/>
    <property type="match status" value="2"/>
</dbReference>